<dbReference type="KEGG" id="rfo:REIFOR_00234"/>
<dbReference type="InterPro" id="IPR058059">
    <property type="entry name" value="PA3496-like"/>
</dbReference>
<reference evidence="2 3" key="1">
    <citation type="journal article" date="2017" name="Environ. Microbiol.">
        <title>Genomic and physiological analyses of 'Reinekea forsetii' reveal a versatile opportunistic lifestyle during spring algae blooms.</title>
        <authorList>
            <person name="Avci B."/>
            <person name="Hahnke R.L."/>
            <person name="Chafee M."/>
            <person name="Fischer T."/>
            <person name="Gruber-Vodicka H."/>
            <person name="Tegetmeyer H.E."/>
            <person name="Harder J."/>
            <person name="Fuchs B.M."/>
            <person name="Amann R.I."/>
            <person name="Teeling H."/>
        </authorList>
    </citation>
    <scope>NUCLEOTIDE SEQUENCE [LARGE SCALE GENOMIC DNA]</scope>
    <source>
        <strain evidence="2 3">Hel1_31_D35</strain>
    </source>
</reference>
<gene>
    <name evidence="2" type="ORF">REIFOR_00234</name>
</gene>
<sequence length="63" mass="7338">MTSNLFKLELSNIEDSGLHKPADGSANKRNDNHRRLAARRAIEDHLEQQRLRNEHQDADLEVY</sequence>
<feature type="compositionally biased region" description="Basic and acidic residues" evidence="1">
    <location>
        <begin position="16"/>
        <end position="63"/>
    </location>
</feature>
<proteinExistence type="predicted"/>
<dbReference type="Proteomes" id="UP000229757">
    <property type="component" value="Chromosome"/>
</dbReference>
<evidence type="ECO:0000256" key="1">
    <source>
        <dbReference type="SAM" id="MobiDB-lite"/>
    </source>
</evidence>
<accession>A0A2K8KNC7</accession>
<organism evidence="2 3">
    <name type="scientific">Reinekea forsetii</name>
    <dbReference type="NCBI Taxonomy" id="1336806"/>
    <lineage>
        <taxon>Bacteria</taxon>
        <taxon>Pseudomonadati</taxon>
        <taxon>Pseudomonadota</taxon>
        <taxon>Gammaproteobacteria</taxon>
        <taxon>Oceanospirillales</taxon>
        <taxon>Saccharospirillaceae</taxon>
        <taxon>Reinekea</taxon>
    </lineage>
</organism>
<dbReference type="AlphaFoldDB" id="A0A2K8KNC7"/>
<dbReference type="EMBL" id="CP011797">
    <property type="protein sequence ID" value="ATX75411.1"/>
    <property type="molecule type" value="Genomic_DNA"/>
</dbReference>
<evidence type="ECO:0000313" key="3">
    <source>
        <dbReference type="Proteomes" id="UP000229757"/>
    </source>
</evidence>
<dbReference type="RefSeq" id="WP_100255819.1">
    <property type="nucleotide sequence ID" value="NZ_CP011797.1"/>
</dbReference>
<dbReference type="NCBIfam" id="NF046101">
    <property type="entry name" value="PA3496_fam"/>
    <property type="match status" value="1"/>
</dbReference>
<name>A0A2K8KNC7_9GAMM</name>
<feature type="region of interest" description="Disordered" evidence="1">
    <location>
        <begin position="11"/>
        <end position="63"/>
    </location>
</feature>
<evidence type="ECO:0000313" key="2">
    <source>
        <dbReference type="EMBL" id="ATX75411.1"/>
    </source>
</evidence>
<protein>
    <submittedName>
        <fullName evidence="2">Uncharacterized protein</fullName>
    </submittedName>
</protein>
<keyword evidence="3" id="KW-1185">Reference proteome</keyword>
<dbReference type="OrthoDB" id="6198932at2"/>